<reference evidence="1" key="1">
    <citation type="submission" date="2020-11" db="EMBL/GenBank/DDBJ databases">
        <title>Multidrug resistant novel bacterium Savagea serpentis sp. nov., isolated from the scats of a vine snake (Ahaetulla nasuta).</title>
        <authorList>
            <person name="Venkata Ramana V."/>
            <person name="Vikas Patil S."/>
            <person name="Yogita Lugani V."/>
        </authorList>
    </citation>
    <scope>NUCLEOTIDE SEQUENCE</scope>
    <source>
        <strain evidence="1">SN6</strain>
    </source>
</reference>
<dbReference type="RefSeq" id="WP_194562766.1">
    <property type="nucleotide sequence ID" value="NZ_JADKPV010000003.1"/>
</dbReference>
<evidence type="ECO:0000313" key="1">
    <source>
        <dbReference type="EMBL" id="MBF4501281.1"/>
    </source>
</evidence>
<protein>
    <submittedName>
        <fullName evidence="1">Uncharacterized protein</fullName>
    </submittedName>
</protein>
<dbReference type="Proteomes" id="UP000622653">
    <property type="component" value="Unassembled WGS sequence"/>
</dbReference>
<comment type="caution">
    <text evidence="1">The sequence shown here is derived from an EMBL/GenBank/DDBJ whole genome shotgun (WGS) entry which is preliminary data.</text>
</comment>
<proteinExistence type="predicted"/>
<keyword evidence="2" id="KW-1185">Reference proteome</keyword>
<accession>A0A8J7KEL3</accession>
<dbReference type="AlphaFoldDB" id="A0A8J7KEL3"/>
<name>A0A8J7KEL3_9BACL</name>
<dbReference type="EMBL" id="JADKPV010000003">
    <property type="protein sequence ID" value="MBF4501281.1"/>
    <property type="molecule type" value="Genomic_DNA"/>
</dbReference>
<evidence type="ECO:0000313" key="2">
    <source>
        <dbReference type="Proteomes" id="UP000622653"/>
    </source>
</evidence>
<gene>
    <name evidence="1" type="ORF">IRY55_07900</name>
</gene>
<sequence length="99" mass="11590">MKDERLMEAFEAWDELSATPEMRMAYTSRLKTILDVESKMRYAMTKGKEEGIIEANKNIIFNGYRNGLDVTTLSMLTGYSEKDVQEMIQSFQREYNKND</sequence>
<organism evidence="1 2">
    <name type="scientific">Savagea serpentis</name>
    <dbReference type="NCBI Taxonomy" id="2785297"/>
    <lineage>
        <taxon>Bacteria</taxon>
        <taxon>Bacillati</taxon>
        <taxon>Bacillota</taxon>
        <taxon>Bacilli</taxon>
        <taxon>Bacillales</taxon>
        <taxon>Caryophanaceae</taxon>
        <taxon>Savagea</taxon>
    </lineage>
</organism>